<dbReference type="GO" id="GO:0016036">
    <property type="term" value="P:cellular response to phosphate starvation"/>
    <property type="evidence" value="ECO:0007669"/>
    <property type="project" value="TreeGrafter"/>
</dbReference>
<evidence type="ECO:0000313" key="11">
    <source>
        <dbReference type="Proteomes" id="UP000006190"/>
    </source>
</evidence>
<keyword evidence="8" id="KW-1133">Transmembrane helix</keyword>
<keyword evidence="5" id="KW-0808">Transferase</keyword>
<dbReference type="Pfam" id="PF02518">
    <property type="entry name" value="HATPase_c"/>
    <property type="match status" value="1"/>
</dbReference>
<keyword evidence="6" id="KW-0418">Kinase</keyword>
<accession>H3NJR7</accession>
<dbReference type="GO" id="GO:0000155">
    <property type="term" value="F:phosphorelay sensor kinase activity"/>
    <property type="evidence" value="ECO:0007669"/>
    <property type="project" value="InterPro"/>
</dbReference>
<dbReference type="EMBL" id="AGEG01000013">
    <property type="protein sequence ID" value="EHR36880.1"/>
    <property type="molecule type" value="Genomic_DNA"/>
</dbReference>
<feature type="transmembrane region" description="Helical" evidence="8">
    <location>
        <begin position="12"/>
        <end position="30"/>
    </location>
</feature>
<evidence type="ECO:0000256" key="5">
    <source>
        <dbReference type="ARBA" id="ARBA00022679"/>
    </source>
</evidence>
<proteinExistence type="predicted"/>
<dbReference type="InterPro" id="IPR003661">
    <property type="entry name" value="HisK_dim/P_dom"/>
</dbReference>
<dbReference type="InterPro" id="IPR036890">
    <property type="entry name" value="HATPase_C_sf"/>
</dbReference>
<protein>
    <recommendedName>
        <fullName evidence="3">histidine kinase</fullName>
        <ecNumber evidence="3">2.7.13.3</ecNumber>
    </recommendedName>
</protein>
<dbReference type="InterPro" id="IPR003594">
    <property type="entry name" value="HATPase_dom"/>
</dbReference>
<dbReference type="InterPro" id="IPR036097">
    <property type="entry name" value="HisK_dim/P_sf"/>
</dbReference>
<dbReference type="GO" id="GO:0005886">
    <property type="term" value="C:plasma membrane"/>
    <property type="evidence" value="ECO:0007669"/>
    <property type="project" value="TreeGrafter"/>
</dbReference>
<keyword evidence="4" id="KW-0597">Phosphoprotein</keyword>
<comment type="caution">
    <text evidence="10">The sequence shown here is derived from an EMBL/GenBank/DDBJ whole genome shotgun (WGS) entry which is preliminary data.</text>
</comment>
<dbReference type="EC" id="2.7.13.3" evidence="3"/>
<evidence type="ECO:0000256" key="4">
    <source>
        <dbReference type="ARBA" id="ARBA00022553"/>
    </source>
</evidence>
<evidence type="ECO:0000256" key="1">
    <source>
        <dbReference type="ARBA" id="ARBA00000085"/>
    </source>
</evidence>
<evidence type="ECO:0000256" key="8">
    <source>
        <dbReference type="SAM" id="Phobius"/>
    </source>
</evidence>
<evidence type="ECO:0000256" key="6">
    <source>
        <dbReference type="ARBA" id="ARBA00022777"/>
    </source>
</evidence>
<evidence type="ECO:0000256" key="3">
    <source>
        <dbReference type="ARBA" id="ARBA00012438"/>
    </source>
</evidence>
<dbReference type="CDD" id="cd00082">
    <property type="entry name" value="HisKA"/>
    <property type="match status" value="1"/>
</dbReference>
<dbReference type="GO" id="GO:0004721">
    <property type="term" value="F:phosphoprotein phosphatase activity"/>
    <property type="evidence" value="ECO:0007669"/>
    <property type="project" value="TreeGrafter"/>
</dbReference>
<sequence>MKRLKQKIIRSFILHTLLLSFILAVINDGVDYFLERYVQDLGTAYLVLMLVLNLVLFCIVFALVGRSFYRRIKVFIDDEVHQQVAREHFLYSAIAHDLKTPMTVIKGYAQALMDDKIEEAKQKEIYGIIREKTDHAVILLNDLLTYSRLLHATSNLQEVVDPIDLSSVIVRLIADNYWMIEERAIHYELDVDGQFEFPILEMDFYRICENLLVNAIKHNPPGTSLKFGIQERDKELLIYLADSGNEIQDDHLFEAFYTGDSARTAGKGYGLGLAIVSKLVEKYHGSIGFESPYDSFTKAFIVRFPKINQKR</sequence>
<evidence type="ECO:0000259" key="9">
    <source>
        <dbReference type="PROSITE" id="PS50109"/>
    </source>
</evidence>
<dbReference type="SUPFAM" id="SSF55874">
    <property type="entry name" value="ATPase domain of HSP90 chaperone/DNA topoisomerase II/histidine kinase"/>
    <property type="match status" value="1"/>
</dbReference>
<organism evidence="10 11">
    <name type="scientific">Facklamia languida CCUG 37842</name>
    <dbReference type="NCBI Taxonomy" id="883113"/>
    <lineage>
        <taxon>Bacteria</taxon>
        <taxon>Bacillati</taxon>
        <taxon>Bacillota</taxon>
        <taxon>Bacilli</taxon>
        <taxon>Lactobacillales</taxon>
        <taxon>Aerococcaceae</taxon>
        <taxon>Facklamia</taxon>
    </lineage>
</organism>
<dbReference type="SUPFAM" id="SSF47384">
    <property type="entry name" value="Homodimeric domain of signal transducing histidine kinase"/>
    <property type="match status" value="1"/>
</dbReference>
<gene>
    <name evidence="10" type="ORF">HMPREF9708_01106</name>
</gene>
<evidence type="ECO:0000313" key="10">
    <source>
        <dbReference type="EMBL" id="EHR36880.1"/>
    </source>
</evidence>
<dbReference type="PRINTS" id="PR00344">
    <property type="entry name" value="BCTRLSENSOR"/>
</dbReference>
<dbReference type="SMART" id="SM00388">
    <property type="entry name" value="HisKA"/>
    <property type="match status" value="1"/>
</dbReference>
<dbReference type="STRING" id="883113.HMPREF9708_01106"/>
<dbReference type="HOGENOM" id="CLU_000445_89_7_9"/>
<dbReference type="OrthoDB" id="9806130at2"/>
<dbReference type="InterPro" id="IPR005467">
    <property type="entry name" value="His_kinase_dom"/>
</dbReference>
<dbReference type="Proteomes" id="UP000006190">
    <property type="component" value="Unassembled WGS sequence"/>
</dbReference>
<feature type="transmembrane region" description="Helical" evidence="8">
    <location>
        <begin position="42"/>
        <end position="64"/>
    </location>
</feature>
<dbReference type="Pfam" id="PF00512">
    <property type="entry name" value="HisKA"/>
    <property type="match status" value="1"/>
</dbReference>
<comment type="catalytic activity">
    <reaction evidence="1">
        <text>ATP + protein L-histidine = ADP + protein N-phospho-L-histidine.</text>
        <dbReference type="EC" id="2.7.13.3"/>
    </reaction>
</comment>
<keyword evidence="7" id="KW-0902">Two-component regulatory system</keyword>
<feature type="domain" description="Histidine kinase" evidence="9">
    <location>
        <begin position="93"/>
        <end position="308"/>
    </location>
</feature>
<dbReference type="PROSITE" id="PS50109">
    <property type="entry name" value="HIS_KIN"/>
    <property type="match status" value="1"/>
</dbReference>
<dbReference type="AlphaFoldDB" id="H3NJR7"/>
<keyword evidence="8" id="KW-0812">Transmembrane</keyword>
<dbReference type="SMART" id="SM00387">
    <property type="entry name" value="HATPase_c"/>
    <property type="match status" value="1"/>
</dbReference>
<dbReference type="Gene3D" id="1.10.287.130">
    <property type="match status" value="1"/>
</dbReference>
<keyword evidence="11" id="KW-1185">Reference proteome</keyword>
<dbReference type="RefSeq" id="WP_006309288.1">
    <property type="nucleotide sequence ID" value="NZ_JH601133.1"/>
</dbReference>
<dbReference type="Gene3D" id="3.30.565.10">
    <property type="entry name" value="Histidine kinase-like ATPase, C-terminal domain"/>
    <property type="match status" value="1"/>
</dbReference>
<dbReference type="InterPro" id="IPR050351">
    <property type="entry name" value="BphY/WalK/GraS-like"/>
</dbReference>
<dbReference type="eggNOG" id="COG2205">
    <property type="taxonomic scope" value="Bacteria"/>
</dbReference>
<dbReference type="InterPro" id="IPR004358">
    <property type="entry name" value="Sig_transdc_His_kin-like_C"/>
</dbReference>
<dbReference type="PANTHER" id="PTHR45453:SF1">
    <property type="entry name" value="PHOSPHATE REGULON SENSOR PROTEIN PHOR"/>
    <property type="match status" value="1"/>
</dbReference>
<evidence type="ECO:0000256" key="7">
    <source>
        <dbReference type="ARBA" id="ARBA00023012"/>
    </source>
</evidence>
<dbReference type="PANTHER" id="PTHR45453">
    <property type="entry name" value="PHOSPHATE REGULON SENSOR PROTEIN PHOR"/>
    <property type="match status" value="1"/>
</dbReference>
<evidence type="ECO:0000256" key="2">
    <source>
        <dbReference type="ARBA" id="ARBA00004370"/>
    </source>
</evidence>
<keyword evidence="8" id="KW-0472">Membrane</keyword>
<name>H3NJR7_9LACT</name>
<reference evidence="10 11" key="1">
    <citation type="submission" date="2012-01" db="EMBL/GenBank/DDBJ databases">
        <title>The Genome Sequence of Facklamia languida CCUG 37842.</title>
        <authorList>
            <consortium name="The Broad Institute Genome Sequencing Platform"/>
            <person name="Earl A."/>
            <person name="Ward D."/>
            <person name="Feldgarden M."/>
            <person name="Gevers D."/>
            <person name="Huys G."/>
            <person name="Young S.K."/>
            <person name="Zeng Q."/>
            <person name="Gargeya S."/>
            <person name="Fitzgerald M."/>
            <person name="Haas B."/>
            <person name="Abouelleil A."/>
            <person name="Alvarado L."/>
            <person name="Arachchi H.M."/>
            <person name="Berlin A."/>
            <person name="Chapman S.B."/>
            <person name="Gearin G."/>
            <person name="Goldberg J."/>
            <person name="Griggs A."/>
            <person name="Gujja S."/>
            <person name="Hansen M."/>
            <person name="Heiman D."/>
            <person name="Howarth C."/>
            <person name="Larimer J."/>
            <person name="Lui A."/>
            <person name="MacDonald P.J.P."/>
            <person name="McCowen C."/>
            <person name="Montmayeur A."/>
            <person name="Murphy C."/>
            <person name="Neiman D."/>
            <person name="Pearson M."/>
            <person name="Priest M."/>
            <person name="Roberts A."/>
            <person name="Saif S."/>
            <person name="Shea T."/>
            <person name="Sisk P."/>
            <person name="Stolte C."/>
            <person name="Sykes S."/>
            <person name="Wortman J."/>
            <person name="Nusbaum C."/>
            <person name="Birren B."/>
        </authorList>
    </citation>
    <scope>NUCLEOTIDE SEQUENCE [LARGE SCALE GENOMIC DNA]</scope>
    <source>
        <strain evidence="10 11">CCUG 37842</strain>
    </source>
</reference>
<comment type="subcellular location">
    <subcellularLocation>
        <location evidence="2">Membrane</location>
    </subcellularLocation>
</comment>
<dbReference type="PATRIC" id="fig|883113.3.peg.1100"/>